<keyword evidence="7" id="KW-0472">Membrane</keyword>
<accession>A0A4R6QMP6</accession>
<feature type="domain" description="4Fe-4S ferredoxin-type" evidence="8">
    <location>
        <begin position="229"/>
        <end position="262"/>
    </location>
</feature>
<keyword evidence="10" id="KW-1185">Reference proteome</keyword>
<dbReference type="Pfam" id="PF12801">
    <property type="entry name" value="Fer4_5"/>
    <property type="match status" value="2"/>
</dbReference>
<dbReference type="GO" id="GO:0051539">
    <property type="term" value="F:4 iron, 4 sulfur cluster binding"/>
    <property type="evidence" value="ECO:0007669"/>
    <property type="project" value="UniProtKB-KW"/>
</dbReference>
<dbReference type="GO" id="GO:0046872">
    <property type="term" value="F:metal ion binding"/>
    <property type="evidence" value="ECO:0007669"/>
    <property type="project" value="UniProtKB-KW"/>
</dbReference>
<dbReference type="InterPro" id="IPR017896">
    <property type="entry name" value="4Fe4S_Fe-S-bd"/>
</dbReference>
<evidence type="ECO:0000256" key="3">
    <source>
        <dbReference type="ARBA" id="ARBA00022723"/>
    </source>
</evidence>
<dbReference type="InParanoid" id="A0A4R6QMP6"/>
<evidence type="ECO:0000256" key="5">
    <source>
        <dbReference type="ARBA" id="ARBA00023004"/>
    </source>
</evidence>
<reference evidence="9 10" key="1">
    <citation type="submission" date="2019-03" db="EMBL/GenBank/DDBJ databases">
        <title>Genomic Encyclopedia of Type Strains, Phase IV (KMG-IV): sequencing the most valuable type-strain genomes for metagenomic binning, comparative biology and taxonomic classification.</title>
        <authorList>
            <person name="Goeker M."/>
        </authorList>
    </citation>
    <scope>NUCLEOTIDE SEQUENCE [LARGE SCALE GENOMIC DNA]</scope>
    <source>
        <strain evidence="9 10">DSM 16998</strain>
    </source>
</reference>
<evidence type="ECO:0000256" key="2">
    <source>
        <dbReference type="ARBA" id="ARBA00022485"/>
    </source>
</evidence>
<dbReference type="InterPro" id="IPR017900">
    <property type="entry name" value="4Fe4S_Fe_S_CS"/>
</dbReference>
<keyword evidence="1" id="KW-0813">Transport</keyword>
<keyword evidence="4" id="KW-0249">Electron transport</keyword>
<feature type="domain" description="4Fe-4S ferredoxin-type" evidence="8">
    <location>
        <begin position="121"/>
        <end position="163"/>
    </location>
</feature>
<evidence type="ECO:0000313" key="9">
    <source>
        <dbReference type="EMBL" id="TDP71225.1"/>
    </source>
</evidence>
<comment type="caution">
    <text evidence="9">The sequence shown here is derived from an EMBL/GenBank/DDBJ whole genome shotgun (WGS) entry which is preliminary data.</text>
</comment>
<organism evidence="9 10">
    <name type="scientific">Roseateles toxinivorans</name>
    <dbReference type="NCBI Taxonomy" id="270368"/>
    <lineage>
        <taxon>Bacteria</taxon>
        <taxon>Pseudomonadati</taxon>
        <taxon>Pseudomonadota</taxon>
        <taxon>Betaproteobacteria</taxon>
        <taxon>Burkholderiales</taxon>
        <taxon>Sphaerotilaceae</taxon>
        <taxon>Roseateles</taxon>
    </lineage>
</organism>
<sequence length="361" mass="40311">MVAAAPACFADWRALVPAASKFERVMCSAKRREAAEMVLAAPPLTQVGRMARLQRLRRATQLGFFALFLLAPALNLLRFDLGETQLWFLGFRWSLGIDAFVRGEISANEAAASILLRGILPALLFVAGFMTVAWRHGRIYCGWLCPHFSLVETLNDLLHRATGRFSLWDRQATAKTGRSPQRRWWPLFLISCLFFGFLWSITLLTYLLPPALIWGNLFGGTLTPNQARFIVIAGAVFSAELLLARHLFCRFGCAVGLFQSLAWMANPRALVVAFARERARDCRDCSTAKSPEGAACDTACPMRLKPRNVKRLMFSCVQCGQCVTECETSHAPRGANPNLEWTVGVDALRETLRQRRADNGR</sequence>
<feature type="transmembrane region" description="Helical" evidence="7">
    <location>
        <begin position="59"/>
        <end position="77"/>
    </location>
</feature>
<evidence type="ECO:0000256" key="7">
    <source>
        <dbReference type="SAM" id="Phobius"/>
    </source>
</evidence>
<evidence type="ECO:0000256" key="1">
    <source>
        <dbReference type="ARBA" id="ARBA00022448"/>
    </source>
</evidence>
<dbReference type="Proteomes" id="UP000295361">
    <property type="component" value="Unassembled WGS sequence"/>
</dbReference>
<dbReference type="AlphaFoldDB" id="A0A4R6QMP6"/>
<keyword evidence="5" id="KW-0408">Iron</keyword>
<feature type="transmembrane region" description="Helical" evidence="7">
    <location>
        <begin position="114"/>
        <end position="134"/>
    </location>
</feature>
<evidence type="ECO:0000256" key="6">
    <source>
        <dbReference type="ARBA" id="ARBA00023014"/>
    </source>
</evidence>
<keyword evidence="2" id="KW-0004">4Fe-4S</keyword>
<name>A0A4R6QMP6_9BURK</name>
<evidence type="ECO:0000259" key="8">
    <source>
        <dbReference type="Pfam" id="PF12801"/>
    </source>
</evidence>
<keyword evidence="6" id="KW-0411">Iron-sulfur</keyword>
<evidence type="ECO:0000256" key="4">
    <source>
        <dbReference type="ARBA" id="ARBA00022982"/>
    </source>
</evidence>
<dbReference type="EMBL" id="SNXS01000003">
    <property type="protein sequence ID" value="TDP71225.1"/>
    <property type="molecule type" value="Genomic_DNA"/>
</dbReference>
<dbReference type="PROSITE" id="PS00198">
    <property type="entry name" value="4FE4S_FER_1"/>
    <property type="match status" value="1"/>
</dbReference>
<dbReference type="InterPro" id="IPR051684">
    <property type="entry name" value="Electron_Trans/Redox"/>
</dbReference>
<dbReference type="PANTHER" id="PTHR30176">
    <property type="entry name" value="FERREDOXIN-TYPE PROTEIN NAPH"/>
    <property type="match status" value="1"/>
</dbReference>
<proteinExistence type="predicted"/>
<dbReference type="FunCoup" id="A0A4R6QMP6">
    <property type="interactions" value="39"/>
</dbReference>
<evidence type="ECO:0000313" key="10">
    <source>
        <dbReference type="Proteomes" id="UP000295361"/>
    </source>
</evidence>
<protein>
    <submittedName>
        <fullName evidence="9">4Fe-4S binding protein</fullName>
    </submittedName>
</protein>
<dbReference type="GO" id="GO:0005886">
    <property type="term" value="C:plasma membrane"/>
    <property type="evidence" value="ECO:0007669"/>
    <property type="project" value="TreeGrafter"/>
</dbReference>
<keyword evidence="7" id="KW-1133">Transmembrane helix</keyword>
<keyword evidence="7" id="KW-0812">Transmembrane</keyword>
<feature type="transmembrane region" description="Helical" evidence="7">
    <location>
        <begin position="184"/>
        <end position="207"/>
    </location>
</feature>
<keyword evidence="3" id="KW-0479">Metal-binding</keyword>
<gene>
    <name evidence="9" type="ORF">DES47_103205</name>
</gene>
<feature type="transmembrane region" description="Helical" evidence="7">
    <location>
        <begin position="227"/>
        <end position="244"/>
    </location>
</feature>
<dbReference type="PANTHER" id="PTHR30176:SF3">
    <property type="entry name" value="FERREDOXIN-TYPE PROTEIN NAPH"/>
    <property type="match status" value="1"/>
</dbReference>